<dbReference type="RefSeq" id="WP_206088469.1">
    <property type="nucleotide sequence ID" value="NZ_CP065053.1"/>
</dbReference>
<dbReference type="SUPFAM" id="SSF46785">
    <property type="entry name" value="Winged helix' DNA-binding domain"/>
    <property type="match status" value="1"/>
</dbReference>
<evidence type="ECO:0000256" key="2">
    <source>
        <dbReference type="ARBA" id="ARBA00023015"/>
    </source>
</evidence>
<dbReference type="PANTHER" id="PTHR30537:SF5">
    <property type="entry name" value="HTH-TYPE TRANSCRIPTIONAL ACTIVATOR TTDR-RELATED"/>
    <property type="match status" value="1"/>
</dbReference>
<dbReference type="Proteomes" id="UP000662888">
    <property type="component" value="Chromosome"/>
</dbReference>
<dbReference type="InterPro" id="IPR036388">
    <property type="entry name" value="WH-like_DNA-bd_sf"/>
</dbReference>
<evidence type="ECO:0000259" key="5">
    <source>
        <dbReference type="PROSITE" id="PS50931"/>
    </source>
</evidence>
<dbReference type="InterPro" id="IPR058163">
    <property type="entry name" value="LysR-type_TF_proteobact-type"/>
</dbReference>
<comment type="similarity">
    <text evidence="1">Belongs to the LysR transcriptional regulatory family.</text>
</comment>
<dbReference type="InterPro" id="IPR000847">
    <property type="entry name" value="LysR_HTH_N"/>
</dbReference>
<sequence length="299" mass="32260">MNRLHLMSVFVAVVEEGSLAGGARRMMMSPPAVTRAINALESHVGVKMLQRTTRYVRVTEAGQRYFEDARRVIADADAADEAAAGINAAPRGSLTVTAPVIFGKMFVMPSIVAYLNRYPDMEVSALFVDRMVNLLDEGVDVAIRIGELPDSGMKALRVGQVHRVVVAAPSYLQRAGTPATPADLNGHVIVAAQTVTGGNEWKFQARGQALTVRVKPRVAVSSIDAAIRTVREGFGISCLMSYQVAPYVASGELIVLLEAFETLPFPIHVVHLESRFASTKVRSFVDLVAARLRGETSLG</sequence>
<dbReference type="EMBL" id="CP065053">
    <property type="protein sequence ID" value="QPI48854.1"/>
    <property type="molecule type" value="Genomic_DNA"/>
</dbReference>
<evidence type="ECO:0000313" key="7">
    <source>
        <dbReference type="Proteomes" id="UP000662888"/>
    </source>
</evidence>
<organism evidence="6 7">
    <name type="scientific">Massilia antarctica</name>
    <dbReference type="NCBI Taxonomy" id="2765360"/>
    <lineage>
        <taxon>Bacteria</taxon>
        <taxon>Pseudomonadati</taxon>
        <taxon>Pseudomonadota</taxon>
        <taxon>Betaproteobacteria</taxon>
        <taxon>Burkholderiales</taxon>
        <taxon>Oxalobacteraceae</taxon>
        <taxon>Telluria group</taxon>
        <taxon>Massilia</taxon>
    </lineage>
</organism>
<dbReference type="InterPro" id="IPR036390">
    <property type="entry name" value="WH_DNA-bd_sf"/>
</dbReference>
<keyword evidence="4" id="KW-0804">Transcription</keyword>
<gene>
    <name evidence="6" type="ORF">IV454_25670</name>
</gene>
<protein>
    <submittedName>
        <fullName evidence="6">LysR family transcriptional regulator</fullName>
    </submittedName>
</protein>
<dbReference type="Pfam" id="PF00126">
    <property type="entry name" value="HTH_1"/>
    <property type="match status" value="1"/>
</dbReference>
<evidence type="ECO:0000256" key="4">
    <source>
        <dbReference type="ARBA" id="ARBA00023163"/>
    </source>
</evidence>
<dbReference type="Gene3D" id="3.40.190.290">
    <property type="match status" value="1"/>
</dbReference>
<feature type="domain" description="HTH lysR-type" evidence="5">
    <location>
        <begin position="1"/>
        <end position="59"/>
    </location>
</feature>
<evidence type="ECO:0000256" key="3">
    <source>
        <dbReference type="ARBA" id="ARBA00023125"/>
    </source>
</evidence>
<evidence type="ECO:0000256" key="1">
    <source>
        <dbReference type="ARBA" id="ARBA00009437"/>
    </source>
</evidence>
<name>A0AA48WC69_9BURK</name>
<proteinExistence type="inferred from homology"/>
<accession>A0AA48WC69</accession>
<evidence type="ECO:0000313" key="6">
    <source>
        <dbReference type="EMBL" id="QPI48854.1"/>
    </source>
</evidence>
<dbReference type="Gene3D" id="1.10.10.10">
    <property type="entry name" value="Winged helix-like DNA-binding domain superfamily/Winged helix DNA-binding domain"/>
    <property type="match status" value="1"/>
</dbReference>
<dbReference type="InterPro" id="IPR005119">
    <property type="entry name" value="LysR_subst-bd"/>
</dbReference>
<dbReference type="PROSITE" id="PS50931">
    <property type="entry name" value="HTH_LYSR"/>
    <property type="match status" value="1"/>
</dbReference>
<keyword evidence="2" id="KW-0805">Transcription regulation</keyword>
<dbReference type="CDD" id="cd08471">
    <property type="entry name" value="PBP2_CrgA_like_2"/>
    <property type="match status" value="1"/>
</dbReference>
<dbReference type="PANTHER" id="PTHR30537">
    <property type="entry name" value="HTH-TYPE TRANSCRIPTIONAL REGULATOR"/>
    <property type="match status" value="1"/>
</dbReference>
<dbReference type="Pfam" id="PF03466">
    <property type="entry name" value="LysR_substrate"/>
    <property type="match status" value="1"/>
</dbReference>
<keyword evidence="7" id="KW-1185">Reference proteome</keyword>
<keyword evidence="3" id="KW-0238">DNA-binding</keyword>
<dbReference type="SUPFAM" id="SSF53850">
    <property type="entry name" value="Periplasmic binding protein-like II"/>
    <property type="match status" value="1"/>
</dbReference>
<reference evidence="6 7" key="1">
    <citation type="submission" date="2020-11" db="EMBL/GenBank/DDBJ databases">
        <authorList>
            <person name="Sun Q."/>
        </authorList>
    </citation>
    <scope>NUCLEOTIDE SEQUENCE [LARGE SCALE GENOMIC DNA]</scope>
    <source>
        <strain evidence="6 7">P8398</strain>
    </source>
</reference>